<dbReference type="InterPro" id="IPR055469">
    <property type="entry name" value="DUF7041"/>
</dbReference>
<reference evidence="2 3" key="1">
    <citation type="submission" date="2017-12" db="EMBL/GenBank/DDBJ databases">
        <title>Hemimetabolous genomes reveal molecular basis of termite eusociality.</title>
        <authorList>
            <person name="Harrison M.C."/>
            <person name="Jongepier E."/>
            <person name="Robertson H.M."/>
            <person name="Arning N."/>
            <person name="Bitard-Feildel T."/>
            <person name="Chao H."/>
            <person name="Childers C.P."/>
            <person name="Dinh H."/>
            <person name="Doddapaneni H."/>
            <person name="Dugan S."/>
            <person name="Gowin J."/>
            <person name="Greiner C."/>
            <person name="Han Y."/>
            <person name="Hu H."/>
            <person name="Hughes D.S.T."/>
            <person name="Huylmans A.-K."/>
            <person name="Kemena C."/>
            <person name="Kremer L.P.M."/>
            <person name="Lee S.L."/>
            <person name="Lopez-Ezquerra A."/>
            <person name="Mallet L."/>
            <person name="Monroy-Kuhn J.M."/>
            <person name="Moser A."/>
            <person name="Murali S.C."/>
            <person name="Muzny D.M."/>
            <person name="Otani S."/>
            <person name="Piulachs M.-D."/>
            <person name="Poelchau M."/>
            <person name="Qu J."/>
            <person name="Schaub F."/>
            <person name="Wada-Katsumata A."/>
            <person name="Worley K.C."/>
            <person name="Xie Q."/>
            <person name="Ylla G."/>
            <person name="Poulsen M."/>
            <person name="Gibbs R.A."/>
            <person name="Schal C."/>
            <person name="Richards S."/>
            <person name="Belles X."/>
            <person name="Korb J."/>
            <person name="Bornberg-Bauer E."/>
        </authorList>
    </citation>
    <scope>NUCLEOTIDE SEQUENCE [LARGE SCALE GENOMIC DNA]</scope>
    <source>
        <tissue evidence="2">Whole body</tissue>
    </source>
</reference>
<evidence type="ECO:0000313" key="2">
    <source>
        <dbReference type="EMBL" id="PNF28675.1"/>
    </source>
</evidence>
<dbReference type="Pfam" id="PF23055">
    <property type="entry name" value="DUF7041"/>
    <property type="match status" value="1"/>
</dbReference>
<protein>
    <recommendedName>
        <fullName evidence="1">DUF7041 domain-containing protein</fullName>
    </recommendedName>
</protein>
<comment type="caution">
    <text evidence="2">The sequence shown here is derived from an EMBL/GenBank/DDBJ whole genome shotgun (WGS) entry which is preliminary data.</text>
</comment>
<feature type="domain" description="DUF7041" evidence="1">
    <location>
        <begin position="18"/>
        <end position="101"/>
    </location>
</feature>
<dbReference type="STRING" id="105785.A0A2J7QJA8"/>
<evidence type="ECO:0000313" key="3">
    <source>
        <dbReference type="Proteomes" id="UP000235965"/>
    </source>
</evidence>
<accession>A0A2J7QJA8</accession>
<name>A0A2J7QJA8_9NEOP</name>
<evidence type="ECO:0000259" key="1">
    <source>
        <dbReference type="Pfam" id="PF23055"/>
    </source>
</evidence>
<keyword evidence="3" id="KW-1185">Reference proteome</keyword>
<dbReference type="PANTHER" id="PTHR33327">
    <property type="entry name" value="ENDONUCLEASE"/>
    <property type="match status" value="1"/>
</dbReference>
<dbReference type="OrthoDB" id="6260718at2759"/>
<dbReference type="Proteomes" id="UP000235965">
    <property type="component" value="Unassembled WGS sequence"/>
</dbReference>
<organism evidence="2 3">
    <name type="scientific">Cryptotermes secundus</name>
    <dbReference type="NCBI Taxonomy" id="105785"/>
    <lineage>
        <taxon>Eukaryota</taxon>
        <taxon>Metazoa</taxon>
        <taxon>Ecdysozoa</taxon>
        <taxon>Arthropoda</taxon>
        <taxon>Hexapoda</taxon>
        <taxon>Insecta</taxon>
        <taxon>Pterygota</taxon>
        <taxon>Neoptera</taxon>
        <taxon>Polyneoptera</taxon>
        <taxon>Dictyoptera</taxon>
        <taxon>Blattodea</taxon>
        <taxon>Blattoidea</taxon>
        <taxon>Termitoidae</taxon>
        <taxon>Kalotermitidae</taxon>
        <taxon>Cryptotermitinae</taxon>
        <taxon>Cryptotermes</taxon>
    </lineage>
</organism>
<proteinExistence type="predicted"/>
<dbReference type="PANTHER" id="PTHR33327:SF3">
    <property type="entry name" value="RNA-DIRECTED DNA POLYMERASE"/>
    <property type="match status" value="1"/>
</dbReference>
<sequence>MDEADSSSAEVPRRAVRLPPFWPKRPAMWFTQAEAQFTLAGTNSERIQFCHVISQLDHQYTTEVEDIILSPPEQGSYTLLRTELVRQLSSSPEQCIRQLLTVEETGDRKASQFLRYLKSLASNVSDNIIRSVWTSRLPRNLQSILAGRNKSNLEAAALCADRISEVEFQASARSLGVFGSALCQEWLPCHSAGMPDSLGCLS</sequence>
<dbReference type="AlphaFoldDB" id="A0A2J7QJA8"/>
<dbReference type="InParanoid" id="A0A2J7QJA8"/>
<gene>
    <name evidence="2" type="ORF">B7P43_G08236</name>
</gene>
<dbReference type="EMBL" id="NEVH01013558">
    <property type="protein sequence ID" value="PNF28675.1"/>
    <property type="molecule type" value="Genomic_DNA"/>
</dbReference>